<reference evidence="1 2" key="1">
    <citation type="submission" date="2017-08" db="EMBL/GenBank/DDBJ databases">
        <authorList>
            <person name="de Groot N.N."/>
        </authorList>
    </citation>
    <scope>NUCLEOTIDE SEQUENCE [LARGE SCALE GENOMIC DNA]</scope>
    <source>
        <strain evidence="1 2">USBA 78</strain>
    </source>
</reference>
<protein>
    <submittedName>
        <fullName evidence="1">Uncharacterized protein</fullName>
    </submittedName>
</protein>
<organism evidence="1 2">
    <name type="scientific">Thalassospira xiamenensis</name>
    <dbReference type="NCBI Taxonomy" id="220697"/>
    <lineage>
        <taxon>Bacteria</taxon>
        <taxon>Pseudomonadati</taxon>
        <taxon>Pseudomonadota</taxon>
        <taxon>Alphaproteobacteria</taxon>
        <taxon>Rhodospirillales</taxon>
        <taxon>Thalassospiraceae</taxon>
        <taxon>Thalassospira</taxon>
    </lineage>
</organism>
<gene>
    <name evidence="1" type="ORF">SAMN05428964_10887</name>
</gene>
<dbReference type="Proteomes" id="UP000219068">
    <property type="component" value="Unassembled WGS sequence"/>
</dbReference>
<accession>A0A285TX19</accession>
<name>A0A285TX19_9PROT</name>
<sequence length="167" mass="19077">MIKYPRSKFGTTSRPESRCYSPASQFYCVIASRFLPTAFQFAIDFEIFLIARCRSRANEEQVTCRMKRGRLWVQLTARAAYKTGIPFAGACFSSICPPVVTNRERAELRHWEAFPCAFALSVRCRDKHLKPANDFVRRRKITASCFLAPKTGPSFTHSARTDKVLLP</sequence>
<dbReference type="AlphaFoldDB" id="A0A285TX19"/>
<dbReference type="EMBL" id="OBMM01000008">
    <property type="protein sequence ID" value="SOC30068.1"/>
    <property type="molecule type" value="Genomic_DNA"/>
</dbReference>
<proteinExistence type="predicted"/>
<evidence type="ECO:0000313" key="2">
    <source>
        <dbReference type="Proteomes" id="UP000219068"/>
    </source>
</evidence>
<evidence type="ECO:0000313" key="1">
    <source>
        <dbReference type="EMBL" id="SOC30068.1"/>
    </source>
</evidence>